<dbReference type="EMBL" id="JACCJZ010000015">
    <property type="protein sequence ID" value="NYZ62769.1"/>
    <property type="molecule type" value="Genomic_DNA"/>
</dbReference>
<feature type="transmembrane region" description="Helical" evidence="1">
    <location>
        <begin position="97"/>
        <end position="114"/>
    </location>
</feature>
<gene>
    <name evidence="2" type="ORF">H0E82_08330</name>
</gene>
<keyword evidence="1" id="KW-1133">Transmembrane helix</keyword>
<dbReference type="AlphaFoldDB" id="A0A7Z0QQ48"/>
<evidence type="ECO:0008006" key="4">
    <source>
        <dbReference type="Google" id="ProtNLM"/>
    </source>
</evidence>
<feature type="transmembrane region" description="Helical" evidence="1">
    <location>
        <begin position="68"/>
        <end position="91"/>
    </location>
</feature>
<evidence type="ECO:0000313" key="3">
    <source>
        <dbReference type="Proteomes" id="UP000589896"/>
    </source>
</evidence>
<reference evidence="2 3" key="1">
    <citation type="submission" date="2020-07" db="EMBL/GenBank/DDBJ databases">
        <title>isolation of Luteimonas sp. SJ-16.</title>
        <authorList>
            <person name="Huang X.-X."/>
            <person name="Xu L."/>
            <person name="Sun J.-Q."/>
        </authorList>
    </citation>
    <scope>NUCLEOTIDE SEQUENCE [LARGE SCALE GENOMIC DNA]</scope>
    <source>
        <strain evidence="2 3">SJ-16</strain>
    </source>
</reference>
<proteinExistence type="predicted"/>
<protein>
    <recommendedName>
        <fullName evidence="4">HXXEE domain-containing protein</fullName>
    </recommendedName>
</protein>
<sequence>MACVALAELAHLAWEHLHGGIVSHHLLADPALPAIWNGWGLILLPALAWWASGRLARRLDRAADLRRVVLAGVFGFSVAALTGVFLSVAFVQGHENLAGLVLMAALGLAVLLRADRAECLLGFVLAMTFVFGAVLPVLIGSVVVVVSMLAHRIVYPLAYRLWRRLPRPAGG</sequence>
<evidence type="ECO:0000313" key="2">
    <source>
        <dbReference type="EMBL" id="NYZ62769.1"/>
    </source>
</evidence>
<name>A0A7Z0QQ48_9GAMM</name>
<organism evidence="2 3">
    <name type="scientific">Luteimonas deserti</name>
    <dbReference type="NCBI Taxonomy" id="2752306"/>
    <lineage>
        <taxon>Bacteria</taxon>
        <taxon>Pseudomonadati</taxon>
        <taxon>Pseudomonadota</taxon>
        <taxon>Gammaproteobacteria</taxon>
        <taxon>Lysobacterales</taxon>
        <taxon>Lysobacteraceae</taxon>
        <taxon>Luteimonas</taxon>
    </lineage>
</organism>
<accession>A0A7Z0QQ48</accession>
<dbReference type="Proteomes" id="UP000589896">
    <property type="component" value="Unassembled WGS sequence"/>
</dbReference>
<feature type="transmembrane region" description="Helical" evidence="1">
    <location>
        <begin position="34"/>
        <end position="56"/>
    </location>
</feature>
<keyword evidence="1" id="KW-0812">Transmembrane</keyword>
<dbReference type="RefSeq" id="WP_180544996.1">
    <property type="nucleotide sequence ID" value="NZ_JACCJZ010000015.1"/>
</dbReference>
<evidence type="ECO:0000256" key="1">
    <source>
        <dbReference type="SAM" id="Phobius"/>
    </source>
</evidence>
<keyword evidence="1" id="KW-0472">Membrane</keyword>
<feature type="transmembrane region" description="Helical" evidence="1">
    <location>
        <begin position="121"/>
        <end position="150"/>
    </location>
</feature>
<comment type="caution">
    <text evidence="2">The sequence shown here is derived from an EMBL/GenBank/DDBJ whole genome shotgun (WGS) entry which is preliminary data.</text>
</comment>
<keyword evidence="3" id="KW-1185">Reference proteome</keyword>